<name>S4RJH4_PETMA</name>
<dbReference type="InterPro" id="IPR051825">
    <property type="entry name" value="SRCIN1"/>
</dbReference>
<feature type="compositionally biased region" description="Gly residues" evidence="1">
    <location>
        <begin position="211"/>
        <end position="221"/>
    </location>
</feature>
<dbReference type="STRING" id="7757.ENSPMAP00000005357"/>
<feature type="region of interest" description="Disordered" evidence="1">
    <location>
        <begin position="179"/>
        <end position="258"/>
    </location>
</feature>
<dbReference type="OMA" id="VIRSTNQ"/>
<dbReference type="GeneTree" id="ENSGT00940000156098"/>
<feature type="region of interest" description="Disordered" evidence="1">
    <location>
        <begin position="1"/>
        <end position="48"/>
    </location>
</feature>
<accession>S4RJH4</accession>
<dbReference type="AlphaFoldDB" id="S4RJH4"/>
<evidence type="ECO:0000313" key="2">
    <source>
        <dbReference type="Ensembl" id="ENSPMAP00000005357.1"/>
    </source>
</evidence>
<protein>
    <submittedName>
        <fullName evidence="2">Uncharacterized protein</fullName>
    </submittedName>
</protein>
<reference evidence="2" key="1">
    <citation type="submission" date="2025-08" db="UniProtKB">
        <authorList>
            <consortium name="Ensembl"/>
        </authorList>
    </citation>
    <scope>IDENTIFICATION</scope>
</reference>
<dbReference type="Ensembl" id="ENSPMAT00000005377.1">
    <property type="protein sequence ID" value="ENSPMAP00000005357.1"/>
    <property type="gene ID" value="ENSPMAG00000004889.1"/>
</dbReference>
<evidence type="ECO:0000256" key="1">
    <source>
        <dbReference type="SAM" id="MobiDB-lite"/>
    </source>
</evidence>
<organism evidence="2">
    <name type="scientific">Petromyzon marinus</name>
    <name type="common">Sea lamprey</name>
    <dbReference type="NCBI Taxonomy" id="7757"/>
    <lineage>
        <taxon>Eukaryota</taxon>
        <taxon>Metazoa</taxon>
        <taxon>Chordata</taxon>
        <taxon>Craniata</taxon>
        <taxon>Vertebrata</taxon>
        <taxon>Cyclostomata</taxon>
        <taxon>Hyperoartia</taxon>
        <taxon>Petromyzontiformes</taxon>
        <taxon>Petromyzontidae</taxon>
        <taxon>Petromyzon</taxon>
    </lineage>
</organism>
<sequence length="277" mass="29601">PASPDMADYGAYPSAHSQEVTSEADGPRGFTRGSKQRASLPVIRSTNQSKDKPLGMLYLQYGGEMRQTVMPNSVTTMDTVRALFVKAFPTALTMALLTSPDAIVFVGDHKQSSFNQLNDIVGEVRDQAVLKLVFMEPAQAVYGAPRPSNGDMRIGSTPVHFKKDETLWRVTPAAANPGYASPALPSPSKRHSGYGPSPGPPGGTWEWGNAGPSGVGPGGRGSPSPAPRHHLQQPPPPASPVSPGAILERRDVRPDEDLRNRNVVLVRNEGLRSDPVL</sequence>
<reference evidence="2" key="2">
    <citation type="submission" date="2025-09" db="UniProtKB">
        <authorList>
            <consortium name="Ensembl"/>
        </authorList>
    </citation>
    <scope>IDENTIFICATION</scope>
</reference>
<dbReference type="HOGENOM" id="CLU_1006630_0_0_1"/>
<dbReference type="PANTHER" id="PTHR22741:SF10">
    <property type="entry name" value="COILED-COIL DOMAIN-CONTAINING PROTEIN CG32809"/>
    <property type="match status" value="1"/>
</dbReference>
<feature type="compositionally biased region" description="Basic and acidic residues" evidence="1">
    <location>
        <begin position="247"/>
        <end position="258"/>
    </location>
</feature>
<proteinExistence type="predicted"/>
<dbReference type="PANTHER" id="PTHR22741">
    <property type="entry name" value="P140CAP/SNIP-RELATED"/>
    <property type="match status" value="1"/>
</dbReference>
<dbReference type="GO" id="GO:0005737">
    <property type="term" value="C:cytoplasm"/>
    <property type="evidence" value="ECO:0007669"/>
    <property type="project" value="TreeGrafter"/>
</dbReference>